<feature type="transmembrane region" description="Helical" evidence="4">
    <location>
        <begin position="38"/>
        <end position="57"/>
    </location>
</feature>
<dbReference type="GO" id="GO:0005886">
    <property type="term" value="C:plasma membrane"/>
    <property type="evidence" value="ECO:0007669"/>
    <property type="project" value="UniProtKB-SubCell"/>
</dbReference>
<evidence type="ECO:0000256" key="4">
    <source>
        <dbReference type="RuleBase" id="RU004429"/>
    </source>
</evidence>
<name>A0A060GYA8_XYLFS</name>
<dbReference type="KEGG" id="xfs:D934_02345"/>
<keyword evidence="4" id="KW-1133">Transmembrane helix</keyword>
<dbReference type="EC" id="7.1.1.-" evidence="4"/>
<keyword evidence="4" id="KW-0472">Membrane</keyword>
<comment type="catalytic activity">
    <reaction evidence="4">
        <text>a quinone + NADH + 5 H(+)(in) = a quinol + NAD(+) + 4 H(+)(out)</text>
        <dbReference type="Rhea" id="RHEA:57888"/>
        <dbReference type="ChEBI" id="CHEBI:15378"/>
        <dbReference type="ChEBI" id="CHEBI:24646"/>
        <dbReference type="ChEBI" id="CHEBI:57540"/>
        <dbReference type="ChEBI" id="CHEBI:57945"/>
        <dbReference type="ChEBI" id="CHEBI:132124"/>
    </reaction>
</comment>
<feature type="transmembrane region" description="Helical" evidence="4">
    <location>
        <begin position="99"/>
        <end position="120"/>
    </location>
</feature>
<dbReference type="EMBL" id="CP006696">
    <property type="protein sequence ID" value="AIC09404.1"/>
    <property type="molecule type" value="Genomic_DNA"/>
</dbReference>
<dbReference type="InterPro" id="IPR042106">
    <property type="entry name" value="Nuo/plastoQ_OxRdtase_6_NuoJ"/>
</dbReference>
<dbReference type="Gene3D" id="1.20.120.1200">
    <property type="entry name" value="NADH-ubiquinone/plastoquinone oxidoreductase chain 6, subunit NuoJ"/>
    <property type="match status" value="1"/>
</dbReference>
<comment type="subcellular location">
    <subcellularLocation>
        <location evidence="4">Cell membrane</location>
        <topology evidence="4">Multi-pass membrane protein</topology>
    </subcellularLocation>
</comment>
<keyword evidence="4" id="KW-1003">Cell membrane</keyword>
<evidence type="ECO:0000256" key="2">
    <source>
        <dbReference type="ARBA" id="ARBA00019907"/>
    </source>
</evidence>
<dbReference type="NCBIfam" id="NF005164">
    <property type="entry name" value="PRK06638.1-4"/>
    <property type="match status" value="1"/>
</dbReference>
<keyword evidence="5" id="KW-0830">Ubiquinone</keyword>
<comment type="function">
    <text evidence="4">NDH-1 shuttles electrons from NADH, via FMN and iron-sulfur (Fe-S) centers, to quinones in the respiratory chain. Couples the redox reaction to proton translocation (for every two electrons transferred, four hydrogen ions are translocated across the cytoplasmic membrane), and thus conserves the redox energy in a proton gradient.</text>
</comment>
<dbReference type="PANTHER" id="PTHR33269:SF17">
    <property type="entry name" value="NADH-UBIQUINONE OXIDOREDUCTASE CHAIN 6"/>
    <property type="match status" value="1"/>
</dbReference>
<evidence type="ECO:0000313" key="6">
    <source>
        <dbReference type="Proteomes" id="UP000027215"/>
    </source>
</evidence>
<organism evidence="5 6">
    <name type="scientific">Xylella fastidiosa subsp. sandyi Ann-1</name>
    <dbReference type="NCBI Taxonomy" id="155920"/>
    <lineage>
        <taxon>Bacteria</taxon>
        <taxon>Pseudomonadati</taxon>
        <taxon>Pseudomonadota</taxon>
        <taxon>Gammaproteobacteria</taxon>
        <taxon>Lysobacterales</taxon>
        <taxon>Lysobacteraceae</taxon>
        <taxon>Xylella</taxon>
    </lineage>
</organism>
<keyword evidence="4" id="KW-0874">Quinone</keyword>
<dbReference type="Pfam" id="PF00499">
    <property type="entry name" value="Oxidored_q3"/>
    <property type="match status" value="1"/>
</dbReference>
<dbReference type="AlphaFoldDB" id="A0A060GYA8"/>
<proteinExistence type="inferred from homology"/>
<dbReference type="Proteomes" id="UP000027215">
    <property type="component" value="Chromosome"/>
</dbReference>
<keyword evidence="4" id="KW-0520">NAD</keyword>
<feature type="transmembrane region" description="Helical" evidence="4">
    <location>
        <begin position="12"/>
        <end position="31"/>
    </location>
</feature>
<dbReference type="HOGENOM" id="CLU_085957_5_0_6"/>
<keyword evidence="4" id="KW-0812">Transmembrane</keyword>
<evidence type="ECO:0000313" key="5">
    <source>
        <dbReference type="EMBL" id="AIC09404.1"/>
    </source>
</evidence>
<comment type="similarity">
    <text evidence="1 4">Belongs to the complex I subunit 6 family.</text>
</comment>
<dbReference type="PATRIC" id="fig|155920.8.peg.568"/>
<dbReference type="GO" id="GO:0048038">
    <property type="term" value="F:quinone binding"/>
    <property type="evidence" value="ECO:0007669"/>
    <property type="project" value="UniProtKB-UniRule"/>
</dbReference>
<comment type="subunit">
    <text evidence="3">Composed of 13 different subunits. Subunits NuoA, H, J, K, L, M, N constitute the membrane sector of the complex.</text>
</comment>
<feature type="transmembrane region" description="Helical" evidence="4">
    <location>
        <begin position="154"/>
        <end position="177"/>
    </location>
</feature>
<feature type="transmembrane region" description="Helical" evidence="4">
    <location>
        <begin position="63"/>
        <end position="87"/>
    </location>
</feature>
<protein>
    <recommendedName>
        <fullName evidence="2 4">NADH-quinone oxidoreductase subunit J</fullName>
        <ecNumber evidence="4">7.1.1.-</ecNumber>
    </recommendedName>
</protein>
<reference evidence="5 6" key="1">
    <citation type="submission" date="2013-08" db="EMBL/GenBank/DDBJ databases">
        <authorList>
            <person name="Stouthamer R."/>
            <person name="Nunney L."/>
        </authorList>
    </citation>
    <scope>NUCLEOTIDE SEQUENCE [LARGE SCALE GENOMIC DNA]</scope>
    <source>
        <strain evidence="6">ann-1</strain>
    </source>
</reference>
<sequence length="229" mass="25134">MPLSVEVMMDWVNIAFYLFSAVAVAAAGAVISVRHPVYAVLCLILTFFSMACIWLLVGAEFLGVTLVLVYVGAVMVLFLFVVMMLDIDTSRLREGWVRYLPVGLLVAGVMLVQMVVLIGVKMRMVTPFPVDNAAAQAADTSNLIWLAHSLFTDFLFPFEFAAVILTVAVIAAVMLTLRKREGVKTQDPGQQTRVKSADRLRIVSMPTEKPIAVVPIRSDTNNDAQEITP</sequence>
<dbReference type="GO" id="GO:0008137">
    <property type="term" value="F:NADH dehydrogenase (ubiquinone) activity"/>
    <property type="evidence" value="ECO:0007669"/>
    <property type="project" value="UniProtKB-UniRule"/>
</dbReference>
<accession>A0A060GYA8</accession>
<dbReference type="PANTHER" id="PTHR33269">
    <property type="entry name" value="NADH-UBIQUINONE OXIDOREDUCTASE CHAIN 6"/>
    <property type="match status" value="1"/>
</dbReference>
<gene>
    <name evidence="5" type="ORF">D934_02345</name>
</gene>
<dbReference type="InterPro" id="IPR001457">
    <property type="entry name" value="NADH_UbQ/plastoQ_OxRdtase_su6"/>
</dbReference>
<evidence type="ECO:0000256" key="3">
    <source>
        <dbReference type="ARBA" id="ARBA00025811"/>
    </source>
</evidence>
<evidence type="ECO:0000256" key="1">
    <source>
        <dbReference type="ARBA" id="ARBA00005698"/>
    </source>
</evidence>